<evidence type="ECO:0000313" key="2">
    <source>
        <dbReference type="EMBL" id="SBS33945.1"/>
    </source>
</evidence>
<dbReference type="OrthoDB" id="6102739at2"/>
<dbReference type="RefSeq" id="WP_083200967.1">
    <property type="nucleotide sequence ID" value="NZ_FLOB01000007.1"/>
</dbReference>
<feature type="compositionally biased region" description="Acidic residues" evidence="1">
    <location>
        <begin position="193"/>
        <end position="205"/>
    </location>
</feature>
<dbReference type="Proteomes" id="UP000092544">
    <property type="component" value="Unassembled WGS sequence"/>
</dbReference>
<dbReference type="EMBL" id="FLOB01000007">
    <property type="protein sequence ID" value="SBS33945.1"/>
    <property type="molecule type" value="Genomic_DNA"/>
</dbReference>
<organism evidence="2 3">
    <name type="scientific">Marinomonas spartinae</name>
    <dbReference type="NCBI Taxonomy" id="1792290"/>
    <lineage>
        <taxon>Bacteria</taxon>
        <taxon>Pseudomonadati</taxon>
        <taxon>Pseudomonadota</taxon>
        <taxon>Gammaproteobacteria</taxon>
        <taxon>Oceanospirillales</taxon>
        <taxon>Oceanospirillaceae</taxon>
        <taxon>Marinomonas</taxon>
    </lineage>
</organism>
<evidence type="ECO:0008006" key="4">
    <source>
        <dbReference type="Google" id="ProtNLM"/>
    </source>
</evidence>
<evidence type="ECO:0000256" key="1">
    <source>
        <dbReference type="SAM" id="MobiDB-lite"/>
    </source>
</evidence>
<reference evidence="2 3" key="1">
    <citation type="submission" date="2016-06" db="EMBL/GenBank/DDBJ databases">
        <authorList>
            <person name="Kjaerup R.B."/>
            <person name="Dalgaard T.S."/>
            <person name="Juul-Madsen H.R."/>
        </authorList>
    </citation>
    <scope>NUCLEOTIDE SEQUENCE [LARGE SCALE GENOMIC DNA]</scope>
    <source>
        <strain evidence="2 3">CECT 8886</strain>
    </source>
</reference>
<dbReference type="STRING" id="1792290.MSP8886_02905"/>
<gene>
    <name evidence="2" type="ORF">MSP8886_02905</name>
</gene>
<proteinExistence type="predicted"/>
<protein>
    <recommendedName>
        <fullName evidence="4">DUF4194 domain-containing protein</fullName>
    </recommendedName>
</protein>
<accession>A0A1A8TM67</accession>
<feature type="compositionally biased region" description="Polar residues" evidence="1">
    <location>
        <begin position="207"/>
        <end position="235"/>
    </location>
</feature>
<dbReference type="InterPro" id="IPR025449">
    <property type="entry name" value="JetB"/>
</dbReference>
<keyword evidence="3" id="KW-1185">Reference proteome</keyword>
<feature type="region of interest" description="Disordered" evidence="1">
    <location>
        <begin position="192"/>
        <end position="242"/>
    </location>
</feature>
<sequence length="242" mass="27884">MLRELKKVVEESGKDAQEFQQTANFILANQFVSAFKHGQRKHYLLVESYHDYFSNVFDALGMKLYVNENERLAGVLPVQREAFVRLKTDETLFLLVLRQIYEEKVENFEIDNGFVATNTHTILDRYVQLVKREIPTETRFKDILSLFSRHGVIIRGKTYEEDSKNMIINITPVVRLIVTEAYLRQLESFNGVDPEDDDIELEPEEAQQASNPEESHDGGNTVSDSKESNSSADTTELTKKED</sequence>
<name>A0A1A8TM67_9GAMM</name>
<dbReference type="AlphaFoldDB" id="A0A1A8TM67"/>
<evidence type="ECO:0000313" key="3">
    <source>
        <dbReference type="Proteomes" id="UP000092544"/>
    </source>
</evidence>
<dbReference type="Pfam" id="PF13835">
    <property type="entry name" value="DUF4194"/>
    <property type="match status" value="1"/>
</dbReference>